<dbReference type="CDD" id="cd00075">
    <property type="entry name" value="HATPase"/>
    <property type="match status" value="1"/>
</dbReference>
<keyword evidence="4" id="KW-0808">Transferase</keyword>
<dbReference type="EC" id="2.7.13.3" evidence="2"/>
<dbReference type="InterPro" id="IPR004358">
    <property type="entry name" value="Sig_transdc_His_kin-like_C"/>
</dbReference>
<organism evidence="9 10">
    <name type="scientific">Acetobacter ascendens</name>
    <dbReference type="NCBI Taxonomy" id="481146"/>
    <lineage>
        <taxon>Bacteria</taxon>
        <taxon>Pseudomonadati</taxon>
        <taxon>Pseudomonadota</taxon>
        <taxon>Alphaproteobacteria</taxon>
        <taxon>Acetobacterales</taxon>
        <taxon>Acetobacteraceae</taxon>
        <taxon>Acetobacter</taxon>
    </lineage>
</organism>
<keyword evidence="6" id="KW-0902">Two-component regulatory system</keyword>
<evidence type="ECO:0000256" key="6">
    <source>
        <dbReference type="ARBA" id="ARBA00023012"/>
    </source>
</evidence>
<feature type="domain" description="Histidine kinase" evidence="8">
    <location>
        <begin position="185"/>
        <end position="419"/>
    </location>
</feature>
<dbReference type="GO" id="GO:0000155">
    <property type="term" value="F:phosphorelay sensor kinase activity"/>
    <property type="evidence" value="ECO:0007669"/>
    <property type="project" value="InterPro"/>
</dbReference>
<dbReference type="SUPFAM" id="SSF55874">
    <property type="entry name" value="ATPase domain of HSP90 chaperone/DNA topoisomerase II/histidine kinase"/>
    <property type="match status" value="1"/>
</dbReference>
<keyword evidence="7" id="KW-0812">Transmembrane</keyword>
<dbReference type="Gene3D" id="1.10.287.130">
    <property type="match status" value="1"/>
</dbReference>
<dbReference type="InterPro" id="IPR003594">
    <property type="entry name" value="HATPase_dom"/>
</dbReference>
<protein>
    <recommendedName>
        <fullName evidence="2">histidine kinase</fullName>
        <ecNumber evidence="2">2.7.13.3</ecNumber>
    </recommendedName>
</protein>
<proteinExistence type="predicted"/>
<dbReference type="InterPro" id="IPR005467">
    <property type="entry name" value="His_kinase_dom"/>
</dbReference>
<dbReference type="GO" id="GO:0005886">
    <property type="term" value="C:plasma membrane"/>
    <property type="evidence" value="ECO:0007669"/>
    <property type="project" value="TreeGrafter"/>
</dbReference>
<evidence type="ECO:0000256" key="3">
    <source>
        <dbReference type="ARBA" id="ARBA00022553"/>
    </source>
</evidence>
<evidence type="ECO:0000256" key="7">
    <source>
        <dbReference type="SAM" id="Phobius"/>
    </source>
</evidence>
<dbReference type="GO" id="GO:0004721">
    <property type="term" value="F:phosphoprotein phosphatase activity"/>
    <property type="evidence" value="ECO:0007669"/>
    <property type="project" value="TreeGrafter"/>
</dbReference>
<evidence type="ECO:0000313" key="10">
    <source>
        <dbReference type="Proteomes" id="UP000175973"/>
    </source>
</evidence>
<sequence>MVAQAWLIMGEGAMVGAAMATLGGMVIGRMRAPASRVPVLARRSPSKEVSQPCLEQIMACLPAAMLVINETRGLCVVSKMAEQQFDGDLGSIVRHPAFQAKLDVVLAQKAGNTLSGRVRVILDIPRLRVVQAVLQKQSLPAALLPISMRRENTAPNAQTTLVFVDLHDETDAVVAERQHTDFVAFASHELRTPLAALLGFIETLQGPAADDPLAQKEFLEIMAQQAKRMQNLLNSLLYLSRVQMQEHQKPREVVRLLDLFDQCRIEGDLLAAGLPVKVDVQTPENKNWQVAGDETQLLQVVVNLVENAIKYSLVSEKTKSGTPVFIAITCQQAEADKRWPSAPGIVLSVTDNGPGIPARHLARLTERFYRVAKTAAAVQGSGLGLAIVQHIITRHGGRFVVESAVGQGTSCHIWLPLLPLVADHSLNCHQTVLQT</sequence>
<dbReference type="GO" id="GO:0016036">
    <property type="term" value="P:cellular response to phosphate starvation"/>
    <property type="evidence" value="ECO:0007669"/>
    <property type="project" value="TreeGrafter"/>
</dbReference>
<dbReference type="FunFam" id="1.10.287.130:FF:000001">
    <property type="entry name" value="Two-component sensor histidine kinase"/>
    <property type="match status" value="1"/>
</dbReference>
<dbReference type="Pfam" id="PF00512">
    <property type="entry name" value="HisKA"/>
    <property type="match status" value="1"/>
</dbReference>
<name>A0A1D8QXZ8_9PROT</name>
<evidence type="ECO:0000256" key="5">
    <source>
        <dbReference type="ARBA" id="ARBA00022777"/>
    </source>
</evidence>
<dbReference type="Pfam" id="PF02518">
    <property type="entry name" value="HATPase_c"/>
    <property type="match status" value="1"/>
</dbReference>
<dbReference type="CDD" id="cd00082">
    <property type="entry name" value="HisKA"/>
    <property type="match status" value="1"/>
</dbReference>
<keyword evidence="10" id="KW-1185">Reference proteome</keyword>
<dbReference type="PANTHER" id="PTHR45453:SF1">
    <property type="entry name" value="PHOSPHATE REGULON SENSOR PROTEIN PHOR"/>
    <property type="match status" value="1"/>
</dbReference>
<dbReference type="InterPro" id="IPR050351">
    <property type="entry name" value="BphY/WalK/GraS-like"/>
</dbReference>
<dbReference type="SUPFAM" id="SSF47384">
    <property type="entry name" value="Homodimeric domain of signal transducing histidine kinase"/>
    <property type="match status" value="1"/>
</dbReference>
<keyword evidence="5 9" id="KW-0418">Kinase</keyword>
<evidence type="ECO:0000256" key="1">
    <source>
        <dbReference type="ARBA" id="ARBA00000085"/>
    </source>
</evidence>
<dbReference type="SMART" id="SM00388">
    <property type="entry name" value="HisKA"/>
    <property type="match status" value="1"/>
</dbReference>
<evidence type="ECO:0000256" key="4">
    <source>
        <dbReference type="ARBA" id="ARBA00022679"/>
    </source>
</evidence>
<gene>
    <name evidence="9" type="ORF">A4S02_11005</name>
</gene>
<dbReference type="PROSITE" id="PS50109">
    <property type="entry name" value="HIS_KIN"/>
    <property type="match status" value="1"/>
</dbReference>
<evidence type="ECO:0000313" key="9">
    <source>
        <dbReference type="EMBL" id="AOW47209.1"/>
    </source>
</evidence>
<comment type="catalytic activity">
    <reaction evidence="1">
        <text>ATP + protein L-histidine = ADP + protein N-phospho-L-histidine.</text>
        <dbReference type="EC" id="2.7.13.3"/>
    </reaction>
</comment>
<reference evidence="10" key="1">
    <citation type="submission" date="2016-04" db="EMBL/GenBank/DDBJ databases">
        <authorList>
            <person name="Jeon C.O."/>
            <person name="Cho G.Y."/>
            <person name="Jeong H.I."/>
            <person name="Kim K.H."/>
        </authorList>
    </citation>
    <scope>NUCLEOTIDE SEQUENCE [LARGE SCALE GENOMIC DNA]</scope>
    <source>
        <strain evidence="10">LMG 1590</strain>
    </source>
</reference>
<dbReference type="PANTHER" id="PTHR45453">
    <property type="entry name" value="PHOSPHATE REGULON SENSOR PROTEIN PHOR"/>
    <property type="match status" value="1"/>
</dbReference>
<keyword evidence="7" id="KW-0472">Membrane</keyword>
<dbReference type="RefSeq" id="WP_070323802.1">
    <property type="nucleotide sequence ID" value="NZ_CP015164.1"/>
</dbReference>
<dbReference type="InterPro" id="IPR036097">
    <property type="entry name" value="HisK_dim/P_sf"/>
</dbReference>
<dbReference type="SMART" id="SM00387">
    <property type="entry name" value="HATPase_c"/>
    <property type="match status" value="1"/>
</dbReference>
<dbReference type="EMBL" id="CP015164">
    <property type="protein sequence ID" value="AOW47209.1"/>
    <property type="molecule type" value="Genomic_DNA"/>
</dbReference>
<keyword evidence="3" id="KW-0597">Phosphoprotein</keyword>
<dbReference type="KEGG" id="aasc:A4S02_11005"/>
<dbReference type="InterPro" id="IPR036890">
    <property type="entry name" value="HATPase_C_sf"/>
</dbReference>
<dbReference type="PRINTS" id="PR00344">
    <property type="entry name" value="BCTRLSENSOR"/>
</dbReference>
<dbReference type="InterPro" id="IPR003661">
    <property type="entry name" value="HisK_dim/P_dom"/>
</dbReference>
<evidence type="ECO:0000256" key="2">
    <source>
        <dbReference type="ARBA" id="ARBA00012438"/>
    </source>
</evidence>
<accession>A0A1D8QXZ8</accession>
<dbReference type="AlphaFoldDB" id="A0A1D8QXZ8"/>
<keyword evidence="7" id="KW-1133">Transmembrane helix</keyword>
<dbReference type="Gene3D" id="3.30.565.10">
    <property type="entry name" value="Histidine kinase-like ATPase, C-terminal domain"/>
    <property type="match status" value="1"/>
</dbReference>
<dbReference type="Proteomes" id="UP000175973">
    <property type="component" value="Chromosome"/>
</dbReference>
<feature type="transmembrane region" description="Helical" evidence="7">
    <location>
        <begin position="6"/>
        <end position="27"/>
    </location>
</feature>
<evidence type="ECO:0000259" key="8">
    <source>
        <dbReference type="PROSITE" id="PS50109"/>
    </source>
</evidence>